<dbReference type="EMBL" id="SMKI01000283">
    <property type="protein sequence ID" value="TDC71333.1"/>
    <property type="molecule type" value="Genomic_DNA"/>
</dbReference>
<evidence type="ECO:0000256" key="6">
    <source>
        <dbReference type="ARBA" id="ARBA00023136"/>
    </source>
</evidence>
<comment type="subcellular location">
    <subcellularLocation>
        <location evidence="1 7">Cell membrane</location>
        <topology evidence="1 7">Multi-pass membrane protein</topology>
    </subcellularLocation>
</comment>
<feature type="transmembrane region" description="Helical" evidence="7">
    <location>
        <begin position="122"/>
        <end position="145"/>
    </location>
</feature>
<dbReference type="Proteomes" id="UP000295345">
    <property type="component" value="Unassembled WGS sequence"/>
</dbReference>
<feature type="transmembrane region" description="Helical" evidence="7">
    <location>
        <begin position="36"/>
        <end position="54"/>
    </location>
</feature>
<evidence type="ECO:0000256" key="5">
    <source>
        <dbReference type="ARBA" id="ARBA00022989"/>
    </source>
</evidence>
<comment type="caution">
    <text evidence="10">The sequence shown here is derived from an EMBL/GenBank/DDBJ whole genome shotgun (WGS) entry which is preliminary data.</text>
</comment>
<keyword evidence="5 7" id="KW-1133">Transmembrane helix</keyword>
<evidence type="ECO:0000313" key="10">
    <source>
        <dbReference type="EMBL" id="TDC71333.1"/>
    </source>
</evidence>
<evidence type="ECO:0000313" key="11">
    <source>
        <dbReference type="Proteomes" id="UP000295345"/>
    </source>
</evidence>
<keyword evidence="4 7" id="KW-0812">Transmembrane</keyword>
<evidence type="ECO:0000256" key="4">
    <source>
        <dbReference type="ARBA" id="ARBA00022692"/>
    </source>
</evidence>
<protein>
    <submittedName>
        <fullName evidence="10">ABC transporter permease</fullName>
    </submittedName>
</protein>
<evidence type="ECO:0000256" key="8">
    <source>
        <dbReference type="SAM" id="MobiDB-lite"/>
    </source>
</evidence>
<feature type="transmembrane region" description="Helical" evidence="7">
    <location>
        <begin position="303"/>
        <end position="324"/>
    </location>
</feature>
<keyword evidence="2 7" id="KW-0813">Transport</keyword>
<evidence type="ECO:0000256" key="1">
    <source>
        <dbReference type="ARBA" id="ARBA00004651"/>
    </source>
</evidence>
<feature type="transmembrane region" description="Helical" evidence="7">
    <location>
        <begin position="197"/>
        <end position="217"/>
    </location>
</feature>
<evidence type="ECO:0000256" key="7">
    <source>
        <dbReference type="RuleBase" id="RU363032"/>
    </source>
</evidence>
<comment type="similarity">
    <text evidence="7">Belongs to the binding-protein-dependent transport system permease family.</text>
</comment>
<feature type="region of interest" description="Disordered" evidence="8">
    <location>
        <begin position="1"/>
        <end position="21"/>
    </location>
</feature>
<name>A0A4R4T9D9_9ACTN</name>
<dbReference type="AlphaFoldDB" id="A0A4R4T9D9"/>
<dbReference type="PANTHER" id="PTHR43163">
    <property type="entry name" value="DIPEPTIDE TRANSPORT SYSTEM PERMEASE PROTEIN DPPB-RELATED"/>
    <property type="match status" value="1"/>
</dbReference>
<dbReference type="Gene3D" id="1.10.3720.10">
    <property type="entry name" value="MetI-like"/>
    <property type="match status" value="1"/>
</dbReference>
<evidence type="ECO:0000259" key="9">
    <source>
        <dbReference type="PROSITE" id="PS50928"/>
    </source>
</evidence>
<keyword evidence="6 7" id="KW-0472">Membrane</keyword>
<proteinExistence type="inferred from homology"/>
<reference evidence="10 11" key="1">
    <citation type="submission" date="2019-03" db="EMBL/GenBank/DDBJ databases">
        <title>Draft genome sequences of novel Actinobacteria.</title>
        <authorList>
            <person name="Sahin N."/>
            <person name="Ay H."/>
            <person name="Saygin H."/>
        </authorList>
    </citation>
    <scope>NUCLEOTIDE SEQUENCE [LARGE SCALE GENOMIC DNA]</scope>
    <source>
        <strain evidence="10 11">DSM 41900</strain>
    </source>
</reference>
<dbReference type="GO" id="GO:0005886">
    <property type="term" value="C:plasma membrane"/>
    <property type="evidence" value="ECO:0007669"/>
    <property type="project" value="UniProtKB-SubCell"/>
</dbReference>
<dbReference type="GO" id="GO:0055085">
    <property type="term" value="P:transmembrane transport"/>
    <property type="evidence" value="ECO:0007669"/>
    <property type="project" value="InterPro"/>
</dbReference>
<keyword evidence="3" id="KW-1003">Cell membrane</keyword>
<dbReference type="PANTHER" id="PTHR43163:SF3">
    <property type="entry name" value="PEPTIDE ABC TRANSPORTER PERMEASE PROTEIN"/>
    <property type="match status" value="1"/>
</dbReference>
<dbReference type="Pfam" id="PF00528">
    <property type="entry name" value="BPD_transp_1"/>
    <property type="match status" value="1"/>
</dbReference>
<dbReference type="InterPro" id="IPR000515">
    <property type="entry name" value="MetI-like"/>
</dbReference>
<organism evidence="10 11">
    <name type="scientific">Streptomyces hainanensis</name>
    <dbReference type="NCBI Taxonomy" id="402648"/>
    <lineage>
        <taxon>Bacteria</taxon>
        <taxon>Bacillati</taxon>
        <taxon>Actinomycetota</taxon>
        <taxon>Actinomycetes</taxon>
        <taxon>Kitasatosporales</taxon>
        <taxon>Streptomycetaceae</taxon>
        <taxon>Streptomyces</taxon>
    </lineage>
</organism>
<dbReference type="InterPro" id="IPR035906">
    <property type="entry name" value="MetI-like_sf"/>
</dbReference>
<accession>A0A4R4T9D9</accession>
<feature type="transmembrane region" description="Helical" evidence="7">
    <location>
        <begin position="257"/>
        <end position="283"/>
    </location>
</feature>
<feature type="domain" description="ABC transmembrane type-1" evidence="9">
    <location>
        <begin position="118"/>
        <end position="326"/>
    </location>
</feature>
<evidence type="ECO:0000256" key="3">
    <source>
        <dbReference type="ARBA" id="ARBA00022475"/>
    </source>
</evidence>
<gene>
    <name evidence="10" type="ORF">E1283_23605</name>
</gene>
<dbReference type="OrthoDB" id="9778910at2"/>
<evidence type="ECO:0000256" key="2">
    <source>
        <dbReference type="ARBA" id="ARBA00022448"/>
    </source>
</evidence>
<sequence length="334" mass="34434">MAVALSETAADTASAPLPSGPRLSTLTRPLRPLALLLRRAAILLLLLVAVFLAVDLLPGDAATATGERGESVEERRRLLGLDQPVWQRLWEWLSGLPHGDLGTSARGEPVTDLLATPFPNTLLLSGLALALTVAVALVLGCRAALRRGGPFDRVVSLTSTMAIALPEFVISVGLLLTLSLWTGWLPATTMTGADGSITSWSMLVMPVLALAIPQIGWNTRIVRAALADQAALPHVAAAHLDGLAPTRVLLRHTLPGALPTIATGLATSTGMLLGGAVVVESLFNYPGVGTVLSGAIANRDTPVIVGAAACTGAAVTLVILLADLTRARAVGGRS</sequence>
<dbReference type="SUPFAM" id="SSF161098">
    <property type="entry name" value="MetI-like"/>
    <property type="match status" value="1"/>
</dbReference>
<dbReference type="PROSITE" id="PS50928">
    <property type="entry name" value="ABC_TM1"/>
    <property type="match status" value="1"/>
</dbReference>
<feature type="transmembrane region" description="Helical" evidence="7">
    <location>
        <begin position="157"/>
        <end position="185"/>
    </location>
</feature>
<keyword evidence="11" id="KW-1185">Reference proteome</keyword>
<dbReference type="CDD" id="cd06261">
    <property type="entry name" value="TM_PBP2"/>
    <property type="match status" value="1"/>
</dbReference>